<reference evidence="5 6" key="1">
    <citation type="submission" date="2015-12" db="EMBL/GenBank/DDBJ databases">
        <title>Dictyostelia acquired genes for synthesis and detection of signals that induce cell-type specialization by lateral gene transfer from prokaryotes.</title>
        <authorList>
            <person name="Gloeckner G."/>
            <person name="Schaap P."/>
        </authorList>
    </citation>
    <scope>NUCLEOTIDE SEQUENCE [LARGE SCALE GENOMIC DNA]</scope>
    <source>
        <strain evidence="5 6">TK</strain>
    </source>
</reference>
<comment type="cofactor">
    <cofactor evidence="1">
        <name>Fe cation</name>
        <dbReference type="ChEBI" id="CHEBI:24875"/>
    </cofactor>
</comment>
<dbReference type="SUPFAM" id="SSF51197">
    <property type="entry name" value="Clavaminate synthase-like"/>
    <property type="match status" value="1"/>
</dbReference>
<dbReference type="EMBL" id="LODT01000029">
    <property type="protein sequence ID" value="KYQ92664.1"/>
    <property type="molecule type" value="Genomic_DNA"/>
</dbReference>
<dbReference type="Gene3D" id="2.60.120.620">
    <property type="entry name" value="q2cbj1_9rhob like domain"/>
    <property type="match status" value="1"/>
</dbReference>
<dbReference type="STRING" id="361077.A0A151ZFM2"/>
<evidence type="ECO:0000256" key="1">
    <source>
        <dbReference type="ARBA" id="ARBA00001962"/>
    </source>
</evidence>
<dbReference type="GO" id="GO:0046872">
    <property type="term" value="F:metal ion binding"/>
    <property type="evidence" value="ECO:0007669"/>
    <property type="project" value="UniProtKB-KW"/>
</dbReference>
<feature type="signal peptide" evidence="4">
    <location>
        <begin position="1"/>
        <end position="22"/>
    </location>
</feature>
<keyword evidence="6" id="KW-1185">Reference proteome</keyword>
<name>A0A151ZFM2_TIELA</name>
<dbReference type="Pfam" id="PF05721">
    <property type="entry name" value="PhyH"/>
    <property type="match status" value="1"/>
</dbReference>
<dbReference type="InterPro" id="IPR008775">
    <property type="entry name" value="Phytyl_CoA_dOase-like"/>
</dbReference>
<dbReference type="Pfam" id="PF11912">
    <property type="entry name" value="CfaA_B_C"/>
    <property type="match status" value="1"/>
</dbReference>
<dbReference type="InParanoid" id="A0A151ZFM2"/>
<comment type="caution">
    <text evidence="5">The sequence shown here is derived from an EMBL/GenBank/DDBJ whole genome shotgun (WGS) entry which is preliminary data.</text>
</comment>
<evidence type="ECO:0000256" key="2">
    <source>
        <dbReference type="ARBA" id="ARBA00022723"/>
    </source>
</evidence>
<evidence type="ECO:0008006" key="7">
    <source>
        <dbReference type="Google" id="ProtNLM"/>
    </source>
</evidence>
<evidence type="ECO:0000256" key="3">
    <source>
        <dbReference type="ARBA" id="ARBA00023004"/>
    </source>
</evidence>
<organism evidence="5 6">
    <name type="scientific">Tieghemostelium lacteum</name>
    <name type="common">Slime mold</name>
    <name type="synonym">Dictyostelium lacteum</name>
    <dbReference type="NCBI Taxonomy" id="361077"/>
    <lineage>
        <taxon>Eukaryota</taxon>
        <taxon>Amoebozoa</taxon>
        <taxon>Evosea</taxon>
        <taxon>Eumycetozoa</taxon>
        <taxon>Dictyostelia</taxon>
        <taxon>Dictyosteliales</taxon>
        <taxon>Raperosteliaceae</taxon>
        <taxon>Tieghemostelium</taxon>
    </lineage>
</organism>
<keyword evidence="4" id="KW-0732">Signal</keyword>
<dbReference type="InterPro" id="IPR021837">
    <property type="entry name" value="CfaA/B/C"/>
</dbReference>
<evidence type="ECO:0000256" key="4">
    <source>
        <dbReference type="SAM" id="SignalP"/>
    </source>
</evidence>
<gene>
    <name evidence="5" type="ORF">DLAC_06658</name>
</gene>
<dbReference type="PANTHER" id="PTHR20883:SF15">
    <property type="entry name" value="PHYTANOYL-COA DIOXYGENASE DOMAIN-CONTAINING PROTEIN 1"/>
    <property type="match status" value="1"/>
</dbReference>
<dbReference type="FunCoup" id="A0A151ZFM2">
    <property type="interactions" value="7"/>
</dbReference>
<proteinExistence type="predicted"/>
<accession>A0A151ZFM2</accession>
<dbReference type="OrthoDB" id="15830at2759"/>
<dbReference type="Proteomes" id="UP000076078">
    <property type="component" value="Unassembled WGS sequence"/>
</dbReference>
<evidence type="ECO:0000313" key="6">
    <source>
        <dbReference type="Proteomes" id="UP000076078"/>
    </source>
</evidence>
<keyword evidence="2" id="KW-0479">Metal-binding</keyword>
<protein>
    <recommendedName>
        <fullName evidence="7">Phytanoyl-CoA dioxygenase</fullName>
    </recommendedName>
</protein>
<dbReference type="AlphaFoldDB" id="A0A151ZFM2"/>
<keyword evidence="3" id="KW-0408">Iron</keyword>
<feature type="chain" id="PRO_5007593243" description="Phytanoyl-CoA dioxygenase" evidence="4">
    <location>
        <begin position="23"/>
        <end position="497"/>
    </location>
</feature>
<sequence length="497" mass="57030">MYQQKLLSVLVVLISLTTYCKCTTVIEDSGSATWANFLPYSDYKCTGSIEGFGIASQLDICVQGWYTDQPFGFEISQVDSTTLENNIYNYNDQCNRRGYNATDYTIGDCKDSNFDASQQFYYVEVNSQPYIEKGSVLYTFYDSSCETIQAYLYITPGTSYYPSNDQYTEYSCDKGSPLAQNCGLNPVTDQWTCSKIMIKNNEKVDLEISKTLYQVSDKEIEKFKNDGFLIIDNIISKENADRLRSRIEPLFNGEFETKVYPDEWYYRKGLSREDITREMVNSYKCDRSIAQLVLSEKMGKLVCDLMGWQGCRVSQDDIFWKPVSGKPIGFHQDEPYMRFFTTSEVCTVWVALTDVSLENGTLEYAKSSHLWDKANSEMTNQFHAPEHYKLNLEEASRIQGVDKVDIVPVQVEKGGCSIHHGLTYHGSATNPSQSKERVSIAIHYIPSESEFKENCEIGYIYGRYKIFNSLKLEESFFPITYSRNGYKSPCINQLIFK</sequence>
<evidence type="ECO:0000313" key="5">
    <source>
        <dbReference type="EMBL" id="KYQ92664.1"/>
    </source>
</evidence>
<dbReference type="PANTHER" id="PTHR20883">
    <property type="entry name" value="PHYTANOYL-COA DIOXYGENASE DOMAIN CONTAINING 1"/>
    <property type="match status" value="1"/>
</dbReference>